<evidence type="ECO:0000256" key="2">
    <source>
        <dbReference type="SAM" id="Phobius"/>
    </source>
</evidence>
<proteinExistence type="predicted"/>
<name>A0ABP2K3Z9_9ACTN</name>
<reference evidence="3" key="1">
    <citation type="submission" date="2010-08" db="EMBL/GenBank/DDBJ databases">
        <authorList>
            <person name="Weinstock G."/>
            <person name="Sodergren E."/>
            <person name="Clifton S."/>
            <person name="Fulton L."/>
            <person name="Fulton B."/>
            <person name="Courtney L."/>
            <person name="Fronick C."/>
            <person name="Harrison M."/>
            <person name="Strong C."/>
            <person name="Farmer C."/>
            <person name="Delahaunty K."/>
            <person name="Markovic C."/>
            <person name="Hall O."/>
            <person name="Minx P."/>
            <person name="Tomlinson C."/>
            <person name="Mitreva M."/>
            <person name="Hou S."/>
            <person name="Chen J."/>
            <person name="Wollam A."/>
            <person name="Pepin K.H."/>
            <person name="Johnson M."/>
            <person name="Bhonagiri V."/>
            <person name="Zhang X."/>
            <person name="Suruliraj S."/>
            <person name="Warren W."/>
            <person name="Chinwalla A."/>
            <person name="Mardis E.R."/>
            <person name="Wilson R.K."/>
        </authorList>
    </citation>
    <scope>NUCLEOTIDE SEQUENCE [LARGE SCALE GENOMIC DNA]</scope>
    <source>
        <strain evidence="3">HL044PA1</strain>
    </source>
</reference>
<keyword evidence="4" id="KW-1185">Reference proteome</keyword>
<dbReference type="RefSeq" id="WP_002546819.1">
    <property type="nucleotide sequence ID" value="NZ_GL383188.1"/>
</dbReference>
<feature type="non-terminal residue" evidence="3">
    <location>
        <position position="1"/>
    </location>
</feature>
<protein>
    <submittedName>
        <fullName evidence="3">Uncharacterized protein</fullName>
    </submittedName>
</protein>
<evidence type="ECO:0000313" key="4">
    <source>
        <dbReference type="Proteomes" id="UP000003179"/>
    </source>
</evidence>
<keyword evidence="2" id="KW-0472">Membrane</keyword>
<dbReference type="Proteomes" id="UP000003179">
    <property type="component" value="Unassembled WGS sequence"/>
</dbReference>
<gene>
    <name evidence="3" type="ORF">HMPREF9607_02275</name>
</gene>
<keyword evidence="2" id="KW-0812">Transmembrane</keyword>
<feature type="region of interest" description="Disordered" evidence="1">
    <location>
        <begin position="111"/>
        <end position="132"/>
    </location>
</feature>
<comment type="caution">
    <text evidence="3">The sequence shown here is derived from an EMBL/GenBank/DDBJ whole genome shotgun (WGS) entry which is preliminary data.</text>
</comment>
<sequence length="132" mass="14314">GLSADGVLLVLFIPTTVSVWGMILRRSARYYMSPERNAVLAIVAKRGAWHIADHVAAEPSHDQGKALRERLIGPLTIAADRAGVEIRTVAANQKLADQYVAEVQGLVDVGPGMPRGRKLQRPPAQDARTNLQ</sequence>
<accession>A0ABP2K3Z9</accession>
<evidence type="ECO:0000313" key="3">
    <source>
        <dbReference type="EMBL" id="EFS91555.1"/>
    </source>
</evidence>
<feature type="transmembrane region" description="Helical" evidence="2">
    <location>
        <begin position="6"/>
        <end position="24"/>
    </location>
</feature>
<dbReference type="EMBL" id="ADZU01000035">
    <property type="protein sequence ID" value="EFS91555.1"/>
    <property type="molecule type" value="Genomic_DNA"/>
</dbReference>
<organism evidence="3 4">
    <name type="scientific">Cutibacterium modestum HL044PA1</name>
    <dbReference type="NCBI Taxonomy" id="765109"/>
    <lineage>
        <taxon>Bacteria</taxon>
        <taxon>Bacillati</taxon>
        <taxon>Actinomycetota</taxon>
        <taxon>Actinomycetes</taxon>
        <taxon>Propionibacteriales</taxon>
        <taxon>Propionibacteriaceae</taxon>
        <taxon>Cutibacterium</taxon>
        <taxon>Cutibacterium modestum</taxon>
    </lineage>
</organism>
<keyword evidence="2" id="KW-1133">Transmembrane helix</keyword>
<evidence type="ECO:0000256" key="1">
    <source>
        <dbReference type="SAM" id="MobiDB-lite"/>
    </source>
</evidence>